<dbReference type="InterPro" id="IPR036770">
    <property type="entry name" value="Ankyrin_rpt-contain_sf"/>
</dbReference>
<evidence type="ECO:0000256" key="2">
    <source>
        <dbReference type="SAM" id="Phobius"/>
    </source>
</evidence>
<dbReference type="PROSITE" id="PS50088">
    <property type="entry name" value="ANK_REPEAT"/>
    <property type="match status" value="1"/>
</dbReference>
<feature type="transmembrane region" description="Helical" evidence="2">
    <location>
        <begin position="393"/>
        <end position="418"/>
    </location>
</feature>
<dbReference type="OrthoDB" id="303876at2759"/>
<protein>
    <submittedName>
        <fullName evidence="4">26S proteasome non-ATPase regulatory subunit 10</fullName>
    </submittedName>
</protein>
<evidence type="ECO:0000313" key="5">
    <source>
        <dbReference type="Proteomes" id="UP000516437"/>
    </source>
</evidence>
<organism evidence="4 5">
    <name type="scientific">Morella rubra</name>
    <name type="common">Chinese bayberry</name>
    <dbReference type="NCBI Taxonomy" id="262757"/>
    <lineage>
        <taxon>Eukaryota</taxon>
        <taxon>Viridiplantae</taxon>
        <taxon>Streptophyta</taxon>
        <taxon>Embryophyta</taxon>
        <taxon>Tracheophyta</taxon>
        <taxon>Spermatophyta</taxon>
        <taxon>Magnoliopsida</taxon>
        <taxon>eudicotyledons</taxon>
        <taxon>Gunneridae</taxon>
        <taxon>Pentapetalae</taxon>
        <taxon>rosids</taxon>
        <taxon>fabids</taxon>
        <taxon>Fagales</taxon>
        <taxon>Myricaceae</taxon>
        <taxon>Morella</taxon>
    </lineage>
</organism>
<keyword evidence="2" id="KW-0812">Transmembrane</keyword>
<sequence length="445" mass="50513">MYQQRWMRKLRLLIRKTVNSRGLVVDFSQYEDLLRALYKGHWDSTKEFLLGRMDAAVNERISPTGETALHVAVRTGHDQLIEKLMELLSKEDLQIEDDDGWTPMLLAARYGYTGIAKCMHKKNQNLVSLEKRNCIPVVMAMTTGNIEVARYLYSVTPQKHLMPEQGNHGSTLITASIWVDVFGIRQIYEMKMLHVQALELLRQMCEEIPILSRPEEITEALFRAARGGIVEFVVAVEVEKILSPEFKTFVNDSDMTPTELFTKAHKDMMKEGEKWMKTTATSCTVVGTFIITIMFAAAFTVPGSNDPNTSFPMFSNKKLFTIFIVSDALSLFSSSTLVLMFLAILTSRYEEEDYLKSLPTKMIVGLATLFFSIATMMITFSAALFLMQPRRSWMVIPVICLASVPISIFVSMQFPLLLDMITSTYGPSTFTRKIEPWVFVSSVGK</sequence>
<dbReference type="Pfam" id="PF13962">
    <property type="entry name" value="PGG"/>
    <property type="match status" value="1"/>
</dbReference>
<dbReference type="SMART" id="SM00248">
    <property type="entry name" value="ANK"/>
    <property type="match status" value="3"/>
</dbReference>
<feature type="transmembrane region" description="Helical" evidence="2">
    <location>
        <begin position="278"/>
        <end position="299"/>
    </location>
</feature>
<dbReference type="Pfam" id="PF12796">
    <property type="entry name" value="Ank_2"/>
    <property type="match status" value="1"/>
</dbReference>
<reference evidence="4 5" key="1">
    <citation type="journal article" date="2019" name="Plant Biotechnol. J.">
        <title>The red bayberry genome and genetic basis of sex determination.</title>
        <authorList>
            <person name="Jia H.M."/>
            <person name="Jia H.J."/>
            <person name="Cai Q.L."/>
            <person name="Wang Y."/>
            <person name="Zhao H.B."/>
            <person name="Yang W.F."/>
            <person name="Wang G.Y."/>
            <person name="Li Y.H."/>
            <person name="Zhan D.L."/>
            <person name="Shen Y.T."/>
            <person name="Niu Q.F."/>
            <person name="Chang L."/>
            <person name="Qiu J."/>
            <person name="Zhao L."/>
            <person name="Xie H.B."/>
            <person name="Fu W.Y."/>
            <person name="Jin J."/>
            <person name="Li X.W."/>
            <person name="Jiao Y."/>
            <person name="Zhou C.C."/>
            <person name="Tu T."/>
            <person name="Chai C.Y."/>
            <person name="Gao J.L."/>
            <person name="Fan L.J."/>
            <person name="van de Weg E."/>
            <person name="Wang J.Y."/>
            <person name="Gao Z.S."/>
        </authorList>
    </citation>
    <scope>NUCLEOTIDE SEQUENCE [LARGE SCALE GENOMIC DNA]</scope>
    <source>
        <tissue evidence="4">Leaves</tissue>
    </source>
</reference>
<proteinExistence type="predicted"/>
<dbReference type="Gene3D" id="1.25.40.20">
    <property type="entry name" value="Ankyrin repeat-containing domain"/>
    <property type="match status" value="1"/>
</dbReference>
<keyword evidence="1" id="KW-0040">ANK repeat</keyword>
<dbReference type="InterPro" id="IPR002110">
    <property type="entry name" value="Ankyrin_rpt"/>
</dbReference>
<dbReference type="AlphaFoldDB" id="A0A6A1WJB3"/>
<dbReference type="EMBL" id="RXIC02000019">
    <property type="protein sequence ID" value="KAB1225372.1"/>
    <property type="molecule type" value="Genomic_DNA"/>
</dbReference>
<dbReference type="InterPro" id="IPR026961">
    <property type="entry name" value="PGG_dom"/>
</dbReference>
<keyword evidence="4" id="KW-0647">Proteasome</keyword>
<comment type="caution">
    <text evidence="4">The sequence shown here is derived from an EMBL/GenBank/DDBJ whole genome shotgun (WGS) entry which is preliminary data.</text>
</comment>
<gene>
    <name evidence="4" type="ORF">CJ030_MR1G015688</name>
</gene>
<dbReference type="SUPFAM" id="SSF48403">
    <property type="entry name" value="Ankyrin repeat"/>
    <property type="match status" value="1"/>
</dbReference>
<feature type="repeat" description="ANK" evidence="1">
    <location>
        <begin position="64"/>
        <end position="86"/>
    </location>
</feature>
<name>A0A6A1WJB3_9ROSI</name>
<evidence type="ECO:0000313" key="4">
    <source>
        <dbReference type="EMBL" id="KAB1225372.1"/>
    </source>
</evidence>
<dbReference type="PROSITE" id="PS50297">
    <property type="entry name" value="ANK_REP_REGION"/>
    <property type="match status" value="1"/>
</dbReference>
<dbReference type="GO" id="GO:0016020">
    <property type="term" value="C:membrane"/>
    <property type="evidence" value="ECO:0007669"/>
    <property type="project" value="TreeGrafter"/>
</dbReference>
<keyword evidence="2" id="KW-1133">Transmembrane helix</keyword>
<feature type="domain" description="PGG" evidence="3">
    <location>
        <begin position="273"/>
        <end position="386"/>
    </location>
</feature>
<feature type="transmembrane region" description="Helical" evidence="2">
    <location>
        <begin position="366"/>
        <end position="387"/>
    </location>
</feature>
<dbReference type="PANTHER" id="PTHR24177:SF329">
    <property type="entry name" value="ANKYRIN REPEAT PROTEIN"/>
    <property type="match status" value="1"/>
</dbReference>
<dbReference type="GO" id="GO:0000502">
    <property type="term" value="C:proteasome complex"/>
    <property type="evidence" value="ECO:0007669"/>
    <property type="project" value="UniProtKB-KW"/>
</dbReference>
<dbReference type="PANTHER" id="PTHR24177">
    <property type="entry name" value="CASKIN"/>
    <property type="match status" value="1"/>
</dbReference>
<accession>A0A6A1WJB3</accession>
<evidence type="ECO:0000256" key="1">
    <source>
        <dbReference type="PROSITE-ProRule" id="PRU00023"/>
    </source>
</evidence>
<evidence type="ECO:0000259" key="3">
    <source>
        <dbReference type="Pfam" id="PF13962"/>
    </source>
</evidence>
<keyword evidence="5" id="KW-1185">Reference proteome</keyword>
<feature type="transmembrane region" description="Helical" evidence="2">
    <location>
        <begin position="319"/>
        <end position="345"/>
    </location>
</feature>
<dbReference type="Proteomes" id="UP000516437">
    <property type="component" value="Chromosome 1"/>
</dbReference>
<keyword evidence="2" id="KW-0472">Membrane</keyword>